<keyword evidence="1" id="KW-0805">Transcription regulation</keyword>
<dbReference type="SMART" id="SM00421">
    <property type="entry name" value="HTH_LUXR"/>
    <property type="match status" value="1"/>
</dbReference>
<dbReference type="Gene3D" id="1.10.10.10">
    <property type="entry name" value="Winged helix-like DNA-binding domain superfamily/Winged helix DNA-binding domain"/>
    <property type="match status" value="1"/>
</dbReference>
<dbReference type="PROSITE" id="PS50043">
    <property type="entry name" value="HTH_LUXR_2"/>
    <property type="match status" value="1"/>
</dbReference>
<protein>
    <submittedName>
        <fullName evidence="5">LuxR C-terminal-related transcriptional regulator</fullName>
    </submittedName>
</protein>
<dbReference type="CDD" id="cd06170">
    <property type="entry name" value="LuxR_C_like"/>
    <property type="match status" value="1"/>
</dbReference>
<keyword evidence="6" id="KW-1185">Reference proteome</keyword>
<keyword evidence="2" id="KW-0238">DNA-binding</keyword>
<dbReference type="Pfam" id="PF00196">
    <property type="entry name" value="GerE"/>
    <property type="match status" value="1"/>
</dbReference>
<dbReference type="PANTHER" id="PTHR44688:SF16">
    <property type="entry name" value="DNA-BINDING TRANSCRIPTIONAL ACTIVATOR DEVR_DOSR"/>
    <property type="match status" value="1"/>
</dbReference>
<evidence type="ECO:0000313" key="5">
    <source>
        <dbReference type="EMBL" id="MFC4854447.1"/>
    </source>
</evidence>
<keyword evidence="3" id="KW-0804">Transcription</keyword>
<dbReference type="PRINTS" id="PR00038">
    <property type="entry name" value="HTHLUXR"/>
</dbReference>
<dbReference type="RefSeq" id="WP_378056390.1">
    <property type="nucleotide sequence ID" value="NZ_JBHSIS010000006.1"/>
</dbReference>
<proteinExistence type="predicted"/>
<dbReference type="SUPFAM" id="SSF46894">
    <property type="entry name" value="C-terminal effector domain of the bipartite response regulators"/>
    <property type="match status" value="1"/>
</dbReference>
<reference evidence="6" key="1">
    <citation type="journal article" date="2019" name="Int. J. Syst. Evol. Microbiol.">
        <title>The Global Catalogue of Microorganisms (GCM) 10K type strain sequencing project: providing services to taxonomists for standard genome sequencing and annotation.</title>
        <authorList>
            <consortium name="The Broad Institute Genomics Platform"/>
            <consortium name="The Broad Institute Genome Sequencing Center for Infectious Disease"/>
            <person name="Wu L."/>
            <person name="Ma J."/>
        </authorList>
    </citation>
    <scope>NUCLEOTIDE SEQUENCE [LARGE SCALE GENOMIC DNA]</scope>
    <source>
        <strain evidence="6">ZS-22-S1</strain>
    </source>
</reference>
<dbReference type="PANTHER" id="PTHR44688">
    <property type="entry name" value="DNA-BINDING TRANSCRIPTIONAL ACTIVATOR DEVR_DOSR"/>
    <property type="match status" value="1"/>
</dbReference>
<dbReference type="Proteomes" id="UP001595859">
    <property type="component" value="Unassembled WGS sequence"/>
</dbReference>
<evidence type="ECO:0000313" key="6">
    <source>
        <dbReference type="Proteomes" id="UP001595859"/>
    </source>
</evidence>
<evidence type="ECO:0000256" key="1">
    <source>
        <dbReference type="ARBA" id="ARBA00023015"/>
    </source>
</evidence>
<comment type="caution">
    <text evidence="5">The sequence shown here is derived from an EMBL/GenBank/DDBJ whole genome shotgun (WGS) entry which is preliminary data.</text>
</comment>
<dbReference type="EMBL" id="JBHSIS010000006">
    <property type="protein sequence ID" value="MFC4854447.1"/>
    <property type="molecule type" value="Genomic_DNA"/>
</dbReference>
<name>A0ABV9S1Y5_9PSEU</name>
<dbReference type="PROSITE" id="PS00622">
    <property type="entry name" value="HTH_LUXR_1"/>
    <property type="match status" value="1"/>
</dbReference>
<gene>
    <name evidence="5" type="ORF">ACFPCV_13110</name>
</gene>
<accession>A0ABV9S1Y5</accession>
<dbReference type="InterPro" id="IPR016032">
    <property type="entry name" value="Sig_transdc_resp-reg_C-effctor"/>
</dbReference>
<dbReference type="InterPro" id="IPR000792">
    <property type="entry name" value="Tscrpt_reg_LuxR_C"/>
</dbReference>
<evidence type="ECO:0000256" key="2">
    <source>
        <dbReference type="ARBA" id="ARBA00023125"/>
    </source>
</evidence>
<evidence type="ECO:0000259" key="4">
    <source>
        <dbReference type="PROSITE" id="PS50043"/>
    </source>
</evidence>
<sequence length="89" mass="9837">MADDHDRPVPLTSITGREQDVLMLVAEGAANVEIADRLVISVRTVKFHLSNLLHKLGARDRAHLIALSFRTGLLTATVPRDGSLRRRTN</sequence>
<organism evidence="5 6">
    <name type="scientific">Actinophytocola glycyrrhizae</name>
    <dbReference type="NCBI Taxonomy" id="2044873"/>
    <lineage>
        <taxon>Bacteria</taxon>
        <taxon>Bacillati</taxon>
        <taxon>Actinomycetota</taxon>
        <taxon>Actinomycetes</taxon>
        <taxon>Pseudonocardiales</taxon>
        <taxon>Pseudonocardiaceae</taxon>
    </lineage>
</organism>
<dbReference type="InterPro" id="IPR036388">
    <property type="entry name" value="WH-like_DNA-bd_sf"/>
</dbReference>
<evidence type="ECO:0000256" key="3">
    <source>
        <dbReference type="ARBA" id="ARBA00023163"/>
    </source>
</evidence>
<feature type="domain" description="HTH luxR-type" evidence="4">
    <location>
        <begin position="7"/>
        <end position="72"/>
    </location>
</feature>